<feature type="region of interest" description="Disordered" evidence="1">
    <location>
        <begin position="1"/>
        <end position="68"/>
    </location>
</feature>
<feature type="compositionally biased region" description="Low complexity" evidence="1">
    <location>
        <begin position="480"/>
        <end position="493"/>
    </location>
</feature>
<accession>A0ABR3PUZ7</accession>
<feature type="compositionally biased region" description="Basic residues" evidence="1">
    <location>
        <begin position="1"/>
        <end position="10"/>
    </location>
</feature>
<feature type="compositionally biased region" description="Low complexity" evidence="1">
    <location>
        <begin position="22"/>
        <end position="33"/>
    </location>
</feature>
<proteinExistence type="predicted"/>
<feature type="compositionally biased region" description="Low complexity" evidence="1">
    <location>
        <begin position="52"/>
        <end position="68"/>
    </location>
</feature>
<evidence type="ECO:0000313" key="2">
    <source>
        <dbReference type="EMBL" id="KAL1406268.1"/>
    </source>
</evidence>
<sequence>MDQRSTRKSRTGSSPPRPHHNALSSLQALSPLQTTGGNLASFADDVTDSPASAGLLSRSSSGRTLSRSLSGRERVFSDAAAGAGSAGATGLRRRSSGAENIPAGITTRLILVKAPSDKDATPLRQRSKSSSNLVPVSSFAAFSDAPATSRAPRRSFAAASFSLSPPPISAAGGGGSPVRRPSLSAAAAAPGGGAAPTPSKTLSPDEVLELARGLMSPVAATTGAESAKAQRRKSLTNLAGEQEPEPIALEPVEYVEMDDDTLLPFSDRPAQVASLLANPVNETLVDLLSKSFPAGAARPNWKEIPVTEWNWTEFERLLTKIDREECPDYEWVLLAREAVRERSVALWEKLGVCLGCDPELMTAGDEDEAPASWVGLGLGDEGEYDPTLSRVFIQGLEPVDPVEIEKAERALMLEFGDPVDGSESPEIQWNDVMPTIGEEPSNGGGGQPSAGNREVKDYFDESPGGTRHRATRDDAPPSPSSVFASSFASTSASLRGSPEKSRSKSFVGLQICTAPVSPFSTAGLSLSPAALAHDQQPQFDRGPGNPMFVSSFNTLSIGPNLGRKASMSAAGGGAAAAPPPMASADVIRGFGRSSGKYPGLTRKSSKAGISESAITFVSEDSFPPHHR</sequence>
<feature type="region of interest" description="Disordered" evidence="1">
    <location>
        <begin position="219"/>
        <end position="245"/>
    </location>
</feature>
<reference evidence="2 3" key="1">
    <citation type="submission" date="2023-08" db="EMBL/GenBank/DDBJ databases">
        <title>Annotated Genome Sequence of Vanrija albida AlHP1.</title>
        <authorList>
            <person name="Herzog R."/>
        </authorList>
    </citation>
    <scope>NUCLEOTIDE SEQUENCE [LARGE SCALE GENOMIC DNA]</scope>
    <source>
        <strain evidence="2 3">AlHP1</strain>
    </source>
</reference>
<gene>
    <name evidence="2" type="ORF">Q8F55_007964</name>
</gene>
<protein>
    <submittedName>
        <fullName evidence="2">Uncharacterized protein</fullName>
    </submittedName>
</protein>
<feature type="region of interest" description="Disordered" evidence="1">
    <location>
        <begin position="80"/>
        <end position="99"/>
    </location>
</feature>
<evidence type="ECO:0000256" key="1">
    <source>
        <dbReference type="SAM" id="MobiDB-lite"/>
    </source>
</evidence>
<comment type="caution">
    <text evidence="2">The sequence shown here is derived from an EMBL/GenBank/DDBJ whole genome shotgun (WGS) entry which is preliminary data.</text>
</comment>
<organism evidence="2 3">
    <name type="scientific">Vanrija albida</name>
    <dbReference type="NCBI Taxonomy" id="181172"/>
    <lineage>
        <taxon>Eukaryota</taxon>
        <taxon>Fungi</taxon>
        <taxon>Dikarya</taxon>
        <taxon>Basidiomycota</taxon>
        <taxon>Agaricomycotina</taxon>
        <taxon>Tremellomycetes</taxon>
        <taxon>Trichosporonales</taxon>
        <taxon>Trichosporonaceae</taxon>
        <taxon>Vanrija</taxon>
    </lineage>
</organism>
<feature type="compositionally biased region" description="Low complexity" evidence="1">
    <location>
        <begin position="80"/>
        <end position="90"/>
    </location>
</feature>
<keyword evidence="3" id="KW-1185">Reference proteome</keyword>
<evidence type="ECO:0000313" key="3">
    <source>
        <dbReference type="Proteomes" id="UP001565368"/>
    </source>
</evidence>
<dbReference type="Proteomes" id="UP001565368">
    <property type="component" value="Unassembled WGS sequence"/>
</dbReference>
<dbReference type="EMBL" id="JBBXJM010000006">
    <property type="protein sequence ID" value="KAL1406268.1"/>
    <property type="molecule type" value="Genomic_DNA"/>
</dbReference>
<feature type="region of interest" description="Disordered" evidence="1">
    <location>
        <begin position="433"/>
        <end position="500"/>
    </location>
</feature>
<dbReference type="RefSeq" id="XP_069206212.1">
    <property type="nucleotide sequence ID" value="XM_069356371.1"/>
</dbReference>
<name>A0ABR3PUZ7_9TREE</name>
<dbReference type="GeneID" id="95989007"/>
<feature type="region of interest" description="Disordered" evidence="1">
    <location>
        <begin position="161"/>
        <end position="202"/>
    </location>
</feature>